<proteinExistence type="predicted"/>
<dbReference type="EMBL" id="BPVZ01000084">
    <property type="protein sequence ID" value="GKV29826.1"/>
    <property type="molecule type" value="Genomic_DNA"/>
</dbReference>
<comment type="caution">
    <text evidence="2">The sequence shown here is derived from an EMBL/GenBank/DDBJ whole genome shotgun (WGS) entry which is preliminary data.</text>
</comment>
<dbReference type="PANTHER" id="PTHR35324:SF4">
    <property type="entry name" value="EXPRESSED PROTEIN"/>
    <property type="match status" value="1"/>
</dbReference>
<organism evidence="2 3">
    <name type="scientific">Rubroshorea leprosula</name>
    <dbReference type="NCBI Taxonomy" id="152421"/>
    <lineage>
        <taxon>Eukaryota</taxon>
        <taxon>Viridiplantae</taxon>
        <taxon>Streptophyta</taxon>
        <taxon>Embryophyta</taxon>
        <taxon>Tracheophyta</taxon>
        <taxon>Spermatophyta</taxon>
        <taxon>Magnoliopsida</taxon>
        <taxon>eudicotyledons</taxon>
        <taxon>Gunneridae</taxon>
        <taxon>Pentapetalae</taxon>
        <taxon>rosids</taxon>
        <taxon>malvids</taxon>
        <taxon>Malvales</taxon>
        <taxon>Dipterocarpaceae</taxon>
        <taxon>Rubroshorea</taxon>
    </lineage>
</organism>
<sequence length="96" mass="10595">MALSNPDQEIVGNGAEDQEDQENVSSAVTSHLYIKPTHPEKTLDKEVVLRKIRQRKRVNNVKKVLQSFVGAPAAKTGNKQVSVQGKKWIDDAFAAP</sequence>
<feature type="region of interest" description="Disordered" evidence="1">
    <location>
        <begin position="1"/>
        <end position="36"/>
    </location>
</feature>
<accession>A0AAV5KY37</accession>
<evidence type="ECO:0000256" key="1">
    <source>
        <dbReference type="SAM" id="MobiDB-lite"/>
    </source>
</evidence>
<evidence type="ECO:0000313" key="3">
    <source>
        <dbReference type="Proteomes" id="UP001054252"/>
    </source>
</evidence>
<evidence type="ECO:0000313" key="2">
    <source>
        <dbReference type="EMBL" id="GKV29826.1"/>
    </source>
</evidence>
<name>A0AAV5KY37_9ROSI</name>
<keyword evidence="3" id="KW-1185">Reference proteome</keyword>
<protein>
    <submittedName>
        <fullName evidence="2">Uncharacterized protein</fullName>
    </submittedName>
</protein>
<gene>
    <name evidence="2" type="ORF">SLEP1_g38718</name>
</gene>
<reference evidence="2 3" key="1">
    <citation type="journal article" date="2021" name="Commun. Biol.">
        <title>The genome of Shorea leprosula (Dipterocarpaceae) highlights the ecological relevance of drought in aseasonal tropical rainforests.</title>
        <authorList>
            <person name="Ng K.K.S."/>
            <person name="Kobayashi M.J."/>
            <person name="Fawcett J.A."/>
            <person name="Hatakeyama M."/>
            <person name="Paape T."/>
            <person name="Ng C.H."/>
            <person name="Ang C.C."/>
            <person name="Tnah L.H."/>
            <person name="Lee C.T."/>
            <person name="Nishiyama T."/>
            <person name="Sese J."/>
            <person name="O'Brien M.J."/>
            <person name="Copetti D."/>
            <person name="Mohd Noor M.I."/>
            <person name="Ong R.C."/>
            <person name="Putra M."/>
            <person name="Sireger I.Z."/>
            <person name="Indrioko S."/>
            <person name="Kosugi Y."/>
            <person name="Izuno A."/>
            <person name="Isagi Y."/>
            <person name="Lee S.L."/>
            <person name="Shimizu K.K."/>
        </authorList>
    </citation>
    <scope>NUCLEOTIDE SEQUENCE [LARGE SCALE GENOMIC DNA]</scope>
    <source>
        <strain evidence="2">214</strain>
    </source>
</reference>
<dbReference type="Proteomes" id="UP001054252">
    <property type="component" value="Unassembled WGS sequence"/>
</dbReference>
<dbReference type="AlphaFoldDB" id="A0AAV5KY37"/>
<dbReference type="PANTHER" id="PTHR35324">
    <property type="entry name" value="BNAA08G03750D PROTEIN"/>
    <property type="match status" value="1"/>
</dbReference>